<dbReference type="Pfam" id="PF04376">
    <property type="entry name" value="ATE_N"/>
    <property type="match status" value="1"/>
</dbReference>
<comment type="caution">
    <text evidence="3">The sequence shown here is derived from an EMBL/GenBank/DDBJ whole genome shotgun (WGS) entry which is preliminary data.</text>
</comment>
<accession>A0ABD2ITF5</accession>
<evidence type="ECO:0000313" key="3">
    <source>
        <dbReference type="EMBL" id="KAL3082596.1"/>
    </source>
</evidence>
<gene>
    <name evidence="3" type="ORF">niasHT_038185</name>
</gene>
<dbReference type="AlphaFoldDB" id="A0ABD2ITF5"/>
<proteinExistence type="predicted"/>
<dbReference type="EMBL" id="JBICBT010001105">
    <property type="protein sequence ID" value="KAL3082596.1"/>
    <property type="molecule type" value="Genomic_DNA"/>
</dbReference>
<evidence type="ECO:0000259" key="2">
    <source>
        <dbReference type="Pfam" id="PF04376"/>
    </source>
</evidence>
<protein>
    <recommendedName>
        <fullName evidence="2">N-end aminoacyl transferase N-terminal domain-containing protein</fullName>
    </recommendedName>
</protein>
<dbReference type="Proteomes" id="UP001620626">
    <property type="component" value="Unassembled WGS sequence"/>
</dbReference>
<feature type="compositionally biased region" description="Low complexity" evidence="1">
    <location>
        <begin position="80"/>
        <end position="92"/>
    </location>
</feature>
<evidence type="ECO:0000256" key="1">
    <source>
        <dbReference type="SAM" id="MobiDB-lite"/>
    </source>
</evidence>
<dbReference type="PANTHER" id="PTHR21367">
    <property type="entry name" value="ARGININE-TRNA-PROTEIN TRANSFERASE 1"/>
    <property type="match status" value="1"/>
</dbReference>
<dbReference type="InterPro" id="IPR030700">
    <property type="entry name" value="N-end_Aminoacyl_Trfase"/>
</dbReference>
<feature type="domain" description="N-end aminoacyl transferase N-terminal" evidence="2">
    <location>
        <begin position="70"/>
        <end position="170"/>
    </location>
</feature>
<evidence type="ECO:0000313" key="4">
    <source>
        <dbReference type="Proteomes" id="UP001620626"/>
    </source>
</evidence>
<dbReference type="InterPro" id="IPR007471">
    <property type="entry name" value="N-end_Aminoacyl_Trfase_N"/>
</dbReference>
<organism evidence="3 4">
    <name type="scientific">Heterodera trifolii</name>
    <dbReference type="NCBI Taxonomy" id="157864"/>
    <lineage>
        <taxon>Eukaryota</taxon>
        <taxon>Metazoa</taxon>
        <taxon>Ecdysozoa</taxon>
        <taxon>Nematoda</taxon>
        <taxon>Chromadorea</taxon>
        <taxon>Rhabditida</taxon>
        <taxon>Tylenchina</taxon>
        <taxon>Tylenchomorpha</taxon>
        <taxon>Tylenchoidea</taxon>
        <taxon>Heteroderidae</taxon>
        <taxon>Heteroderinae</taxon>
        <taxon>Heterodera</taxon>
    </lineage>
</organism>
<sequence length="360" mass="40384">MLLFLFFSYYFLPPSSLFASLSLNGSSTIGIFAAVPFVSYVGISEHGQCGYCKFTKRAHDKANSFTSECVASVDASTVASSTNNDGQQQQQAHAHDENANNDANGGGDSAVFGLLAYCLTIDSFGQLLDMGLWAHQLTVHHYQWLANRGWRRSGRFLYKPLMYRTCCPQFERQRAARLSRHEGRRPVHSFLNGNYEPSLAHTLQVGAEHTTNLFKYPYFIGSKFTFRKKVEGKSAFPPRLTMAKCFPWVQLRLIGQPLLELDEKTLNEEFELVFKLYQMQVRRERASDLTPEAFRRFLASSPFFSQHGGGAHRIGGTTAGKTRCFNARPPLPHLGSYHQQIRLDGRLIAGAVIRSVAPAV</sequence>
<dbReference type="PANTHER" id="PTHR21367:SF1">
    <property type="entry name" value="ARGINYL-TRNA--PROTEIN TRANSFERASE 1"/>
    <property type="match status" value="1"/>
</dbReference>
<feature type="region of interest" description="Disordered" evidence="1">
    <location>
        <begin position="80"/>
        <end position="102"/>
    </location>
</feature>
<keyword evidence="4" id="KW-1185">Reference proteome</keyword>
<reference evidence="3 4" key="1">
    <citation type="submission" date="2024-10" db="EMBL/GenBank/DDBJ databases">
        <authorList>
            <person name="Kim D."/>
        </authorList>
    </citation>
    <scope>NUCLEOTIDE SEQUENCE [LARGE SCALE GENOMIC DNA]</scope>
    <source>
        <strain evidence="3">BH-2024</strain>
    </source>
</reference>
<name>A0ABD2ITF5_9BILA</name>